<comment type="caution">
    <text evidence="2">The sequence shown here is derived from an EMBL/GenBank/DDBJ whole genome shotgun (WGS) entry which is preliminary data.</text>
</comment>
<keyword evidence="1" id="KW-1133">Transmembrane helix</keyword>
<name>A0ABV3TVB7_9GAMM</name>
<keyword evidence="3" id="KW-1185">Reference proteome</keyword>
<feature type="transmembrane region" description="Helical" evidence="1">
    <location>
        <begin position="246"/>
        <end position="267"/>
    </location>
</feature>
<gene>
    <name evidence="2" type="ORF">AB4875_08640</name>
</gene>
<feature type="transmembrane region" description="Helical" evidence="1">
    <location>
        <begin position="30"/>
        <end position="50"/>
    </location>
</feature>
<proteinExistence type="predicted"/>
<organism evidence="2 3">
    <name type="scientific">Zhongshania arctica</name>
    <dbReference type="NCBI Taxonomy" id="3238302"/>
    <lineage>
        <taxon>Bacteria</taxon>
        <taxon>Pseudomonadati</taxon>
        <taxon>Pseudomonadota</taxon>
        <taxon>Gammaproteobacteria</taxon>
        <taxon>Cellvibrionales</taxon>
        <taxon>Spongiibacteraceae</taxon>
        <taxon>Zhongshania</taxon>
    </lineage>
</organism>
<dbReference type="Gene3D" id="1.20.120.1630">
    <property type="match status" value="1"/>
</dbReference>
<reference evidence="2 3" key="1">
    <citation type="journal article" date="2011" name="Int. J. Syst. Evol. Microbiol.">
        <title>Zhongshania antarctica gen. nov., sp. nov. and Zhongshania guokunii sp. nov., gammaproteobacteria respectively isolated from coastal attached (fast) ice and surface seawater of the Antarctic.</title>
        <authorList>
            <person name="Li H.J."/>
            <person name="Zhang X.Y."/>
            <person name="Chen C.X."/>
            <person name="Zhang Y.J."/>
            <person name="Gao Z.M."/>
            <person name="Yu Y."/>
            <person name="Chen X.L."/>
            <person name="Chen B."/>
            <person name="Zhang Y.Z."/>
        </authorList>
    </citation>
    <scope>NUCLEOTIDE SEQUENCE [LARGE SCALE GENOMIC DNA]</scope>
    <source>
        <strain evidence="2 3">R06B22</strain>
    </source>
</reference>
<evidence type="ECO:0000256" key="1">
    <source>
        <dbReference type="SAM" id="Phobius"/>
    </source>
</evidence>
<keyword evidence="1" id="KW-0812">Transmembrane</keyword>
<feature type="transmembrane region" description="Helical" evidence="1">
    <location>
        <begin position="223"/>
        <end position="240"/>
    </location>
</feature>
<protein>
    <submittedName>
        <fullName evidence="2">DUF1295 domain-containing protein</fullName>
    </submittedName>
</protein>
<evidence type="ECO:0000313" key="2">
    <source>
        <dbReference type="EMBL" id="MEX1665556.1"/>
    </source>
</evidence>
<dbReference type="PANTHER" id="PTHR32251:SF23">
    <property type="entry name" value="3-OXO-5-ALPHA-STEROID 4-DEHYDROGENASE (DUF1295)"/>
    <property type="match status" value="1"/>
</dbReference>
<feature type="transmembrane region" description="Helical" evidence="1">
    <location>
        <begin position="89"/>
        <end position="113"/>
    </location>
</feature>
<dbReference type="PANTHER" id="PTHR32251">
    <property type="entry name" value="3-OXO-5-ALPHA-STEROID 4-DEHYDROGENASE"/>
    <property type="match status" value="1"/>
</dbReference>
<dbReference type="InterPro" id="IPR010721">
    <property type="entry name" value="UstE-like"/>
</dbReference>
<feature type="transmembrane region" description="Helical" evidence="1">
    <location>
        <begin position="57"/>
        <end position="77"/>
    </location>
</feature>
<dbReference type="RefSeq" id="WP_368375659.1">
    <property type="nucleotide sequence ID" value="NZ_JBFRYB010000001.1"/>
</dbReference>
<dbReference type="Proteomes" id="UP001557484">
    <property type="component" value="Unassembled WGS sequence"/>
</dbReference>
<feature type="transmembrane region" description="Helical" evidence="1">
    <location>
        <begin position="143"/>
        <end position="163"/>
    </location>
</feature>
<keyword evidence="1" id="KW-0472">Membrane</keyword>
<dbReference type="PROSITE" id="PS50244">
    <property type="entry name" value="S5A_REDUCTASE"/>
    <property type="match status" value="1"/>
</dbReference>
<dbReference type="Pfam" id="PF06966">
    <property type="entry name" value="DUF1295"/>
    <property type="match status" value="1"/>
</dbReference>
<feature type="transmembrane region" description="Helical" evidence="1">
    <location>
        <begin position="169"/>
        <end position="186"/>
    </location>
</feature>
<accession>A0ABV3TVB7</accession>
<sequence>MNFGGALSVVFLAIWSVVMFAANETLVSMMLVNAAVQVVLFILVACIPFLITGRMSYVDIAWPFGVALIGVLILLMGDGNAIRKFVVGGVYLLIGLRMGLGALTMAKATGVIFKTEFPRYVYRRMILEESDGARVKFHSLAEIMAQGFANMSVLALPGFMLAINGSDVFSVWEIAGVGIWLLAYILESIADAQKMLFISKNKRGVCDIGLWRYSRHPNYFSEWLVWTGLVIASVPSWLALQEFEILAIWIVLGVGAIGASVMLYITLNYLTGAIPSEYYSVQKRTEYKRYQETTNRFFPWFPKNPGS</sequence>
<dbReference type="EMBL" id="JBFRYB010000001">
    <property type="protein sequence ID" value="MEX1665556.1"/>
    <property type="molecule type" value="Genomic_DNA"/>
</dbReference>
<evidence type="ECO:0000313" key="3">
    <source>
        <dbReference type="Proteomes" id="UP001557484"/>
    </source>
</evidence>